<dbReference type="InterPro" id="IPR039763">
    <property type="entry name" value="ARMT1"/>
</dbReference>
<keyword evidence="4 7" id="KW-0378">Hydrolase</keyword>
<dbReference type="Gene3D" id="3.40.50.10880">
    <property type="entry name" value="Uncharacterised protein PF01937, DUF89, domain 3"/>
    <property type="match status" value="1"/>
</dbReference>
<dbReference type="EC" id="3.1.3.-" evidence="7"/>
<dbReference type="GO" id="GO:0006974">
    <property type="term" value="P:DNA damage response"/>
    <property type="evidence" value="ECO:0007669"/>
    <property type="project" value="TreeGrafter"/>
</dbReference>
<comment type="caution">
    <text evidence="10">The sequence shown here is derived from an EMBL/GenBank/DDBJ whole genome shotgun (WGS) entry which is preliminary data.</text>
</comment>
<dbReference type="SUPFAM" id="SSF111321">
    <property type="entry name" value="AF1104-like"/>
    <property type="match status" value="1"/>
</dbReference>
<evidence type="ECO:0000259" key="9">
    <source>
        <dbReference type="Pfam" id="PF01937"/>
    </source>
</evidence>
<organism evidence="10 11">
    <name type="scientific">Lentinula raphanica</name>
    <dbReference type="NCBI Taxonomy" id="153919"/>
    <lineage>
        <taxon>Eukaryota</taxon>
        <taxon>Fungi</taxon>
        <taxon>Dikarya</taxon>
        <taxon>Basidiomycota</taxon>
        <taxon>Agaricomycotina</taxon>
        <taxon>Agaricomycetes</taxon>
        <taxon>Agaricomycetidae</taxon>
        <taxon>Agaricales</taxon>
        <taxon>Marasmiineae</taxon>
        <taxon>Omphalotaceae</taxon>
        <taxon>Lentinula</taxon>
    </lineage>
</organism>
<keyword evidence="5 7" id="KW-0464">Manganese</keyword>
<protein>
    <recommendedName>
        <fullName evidence="7">Sugar phosphate phosphatase</fullName>
        <ecNumber evidence="7">3.1.3.-</ecNumber>
    </recommendedName>
</protein>
<dbReference type="Gene3D" id="1.20.930.60">
    <property type="match status" value="1"/>
</dbReference>
<dbReference type="PANTHER" id="PTHR12260:SF6">
    <property type="entry name" value="DAMAGE-CONTROL PHOSPHATASE ARMT1"/>
    <property type="match status" value="1"/>
</dbReference>
<feature type="region of interest" description="Disordered" evidence="8">
    <location>
        <begin position="326"/>
        <end position="347"/>
    </location>
</feature>
<gene>
    <name evidence="10" type="ORF">F5878DRAFT_657575</name>
</gene>
<feature type="domain" description="Damage-control phosphatase ARMT1-like metal-binding" evidence="9">
    <location>
        <begin position="23"/>
        <end position="484"/>
    </location>
</feature>
<dbReference type="GO" id="GO:0046872">
    <property type="term" value="F:metal ion binding"/>
    <property type="evidence" value="ECO:0007669"/>
    <property type="project" value="UniProtKB-UniRule"/>
</dbReference>
<dbReference type="InterPro" id="IPR002791">
    <property type="entry name" value="ARMT1-like_metal-bd"/>
</dbReference>
<evidence type="ECO:0000256" key="2">
    <source>
        <dbReference type="ARBA" id="ARBA00009519"/>
    </source>
</evidence>
<evidence type="ECO:0000256" key="1">
    <source>
        <dbReference type="ARBA" id="ARBA00001326"/>
    </source>
</evidence>
<sequence>MVFQPPFPPYDPTDKSGFSYETVLKRWPVILTAIVDQLHRENHDLHSTLGSLEEGTRTEDNARIEAKIVEGKGIIEKVGKLKYEMARDYVMEPIPMDGEAHVDLYNSELEKLAQDSKNTWFKAPWLYAECYLYRLLRSYFVQTTHWKDYDPFHAQKLDVFTKSGPSIYGIATIMHELESEKEALEADPSKLKVLFQEMIQMCLWGNATDLSLLTHISLAEIERLQSVGKEMQAARKEFILRDDQEKAWDHLMTVKDGRVDFVLDNAGFELFTDLVFADFLVTYTPLFTSLSSPKLIPWFVSDVTPPDFSETIKYLSDPSLFLSKPIQGDSSGQSSSTTEEGGRQGHLQKLVDRLRRYVEEEVFLLSVPSGTGLGGGLTGTTSSTSAAAAVASTTAPAHSSLAEFWTAHVPYWDMETHDRQLWEFLRKSDLVVFKGDLNYRKLTGDVSWPSWTPFEEALGPLAGSFPLLSLRTNKADVAVGLDKDVLEKVEEKDGKWRVNGK</sequence>
<evidence type="ECO:0000256" key="5">
    <source>
        <dbReference type="ARBA" id="ARBA00023211"/>
    </source>
</evidence>
<comment type="function">
    <text evidence="7">Metal-dependent phosphatase that shows phosphatase activity against several substrates, including fructose-1-phosphate and fructose-6-phosphate. Its preference for fructose-1-phosphate, a strong glycating agent that causes DNA damage rather than a canonical yeast metabolite, suggests a damage-control function in hexose phosphate metabolism.</text>
</comment>
<feature type="compositionally biased region" description="Low complexity" evidence="8">
    <location>
        <begin position="327"/>
        <end position="339"/>
    </location>
</feature>
<accession>A0AA38PGI3</accession>
<dbReference type="PANTHER" id="PTHR12260">
    <property type="entry name" value="DAMAGE-CONTROL PHOSPHATASE ARMT1"/>
    <property type="match status" value="1"/>
</dbReference>
<evidence type="ECO:0000313" key="11">
    <source>
        <dbReference type="Proteomes" id="UP001163846"/>
    </source>
</evidence>
<dbReference type="InterPro" id="IPR036075">
    <property type="entry name" value="ARMT-1-like_metal-bd_sf"/>
</dbReference>
<comment type="catalytic activity">
    <reaction evidence="6 7">
        <text>beta-D-fructose 6-phosphate = dihydroxyacetone + D-glyceraldehyde 3-phosphate</text>
        <dbReference type="Rhea" id="RHEA:28002"/>
        <dbReference type="ChEBI" id="CHEBI:16016"/>
        <dbReference type="ChEBI" id="CHEBI:57634"/>
        <dbReference type="ChEBI" id="CHEBI:59776"/>
    </reaction>
</comment>
<keyword evidence="3 7" id="KW-0479">Metal-binding</keyword>
<comment type="similarity">
    <text evidence="2 7">Belongs to the damage-control phosphatase family. Sugar phosphate phosphatase III subfamily.</text>
</comment>
<evidence type="ECO:0000313" key="10">
    <source>
        <dbReference type="EMBL" id="KAJ3842479.1"/>
    </source>
</evidence>
<reference evidence="10" key="1">
    <citation type="submission" date="2022-08" db="EMBL/GenBank/DDBJ databases">
        <authorList>
            <consortium name="DOE Joint Genome Institute"/>
            <person name="Min B."/>
            <person name="Riley R."/>
            <person name="Sierra-Patev S."/>
            <person name="Naranjo-Ortiz M."/>
            <person name="Looney B."/>
            <person name="Konkel Z."/>
            <person name="Slot J.C."/>
            <person name="Sakamoto Y."/>
            <person name="Steenwyk J.L."/>
            <person name="Rokas A."/>
            <person name="Carro J."/>
            <person name="Camarero S."/>
            <person name="Ferreira P."/>
            <person name="Molpeceres G."/>
            <person name="Ruiz-Duenas F.J."/>
            <person name="Serrano A."/>
            <person name="Henrissat B."/>
            <person name="Drula E."/>
            <person name="Hughes K.W."/>
            <person name="Mata J.L."/>
            <person name="Ishikawa N.K."/>
            <person name="Vargas-Isla R."/>
            <person name="Ushijima S."/>
            <person name="Smith C.A."/>
            <person name="Ahrendt S."/>
            <person name="Andreopoulos W."/>
            <person name="He G."/>
            <person name="Labutti K."/>
            <person name="Lipzen A."/>
            <person name="Ng V."/>
            <person name="Sandor L."/>
            <person name="Barry K."/>
            <person name="Martinez A.T."/>
            <person name="Xiao Y."/>
            <person name="Gibbons J.G."/>
            <person name="Terashima K."/>
            <person name="Hibbett D.S."/>
            <person name="Grigoriev I.V."/>
        </authorList>
    </citation>
    <scope>NUCLEOTIDE SEQUENCE</scope>
    <source>
        <strain evidence="10">TFB9207</strain>
    </source>
</reference>
<dbReference type="GO" id="GO:0016791">
    <property type="term" value="F:phosphatase activity"/>
    <property type="evidence" value="ECO:0007669"/>
    <property type="project" value="TreeGrafter"/>
</dbReference>
<comment type="domain">
    <text evidence="7">Subfamily III proteins have a conserved RTxK motif about 40-50 residues from the C-terminus; the threonine may be replaced by serine or cysteine.</text>
</comment>
<evidence type="ECO:0000256" key="3">
    <source>
        <dbReference type="ARBA" id="ARBA00022723"/>
    </source>
</evidence>
<dbReference type="Pfam" id="PF01937">
    <property type="entry name" value="ARMT1-like_dom"/>
    <property type="match status" value="1"/>
</dbReference>
<evidence type="ECO:0000256" key="8">
    <source>
        <dbReference type="SAM" id="MobiDB-lite"/>
    </source>
</evidence>
<name>A0AA38PGI3_9AGAR</name>
<evidence type="ECO:0000256" key="7">
    <source>
        <dbReference type="RuleBase" id="RU367030"/>
    </source>
</evidence>
<comment type="catalytic activity">
    <reaction evidence="1 7">
        <text>beta-D-fructose 1-phosphate + H2O = D-fructose + phosphate</text>
        <dbReference type="Rhea" id="RHEA:35603"/>
        <dbReference type="ChEBI" id="CHEBI:15377"/>
        <dbReference type="ChEBI" id="CHEBI:37721"/>
        <dbReference type="ChEBI" id="CHEBI:43474"/>
        <dbReference type="ChEBI" id="CHEBI:138881"/>
    </reaction>
</comment>
<dbReference type="Proteomes" id="UP001163846">
    <property type="component" value="Unassembled WGS sequence"/>
</dbReference>
<proteinExistence type="inferred from homology"/>
<evidence type="ECO:0000256" key="4">
    <source>
        <dbReference type="ARBA" id="ARBA00022801"/>
    </source>
</evidence>
<comment type="cofactor">
    <cofactor evidence="7">
        <name>Mn(2+)</name>
        <dbReference type="ChEBI" id="CHEBI:29035"/>
    </cofactor>
    <cofactor evidence="7">
        <name>Ni(2+)</name>
        <dbReference type="ChEBI" id="CHEBI:49786"/>
    </cofactor>
</comment>
<evidence type="ECO:0000256" key="6">
    <source>
        <dbReference type="ARBA" id="ARBA00048809"/>
    </source>
</evidence>
<dbReference type="EMBL" id="MU806004">
    <property type="protein sequence ID" value="KAJ3842479.1"/>
    <property type="molecule type" value="Genomic_DNA"/>
</dbReference>
<keyword evidence="11" id="KW-1185">Reference proteome</keyword>
<dbReference type="GO" id="GO:0005634">
    <property type="term" value="C:nucleus"/>
    <property type="evidence" value="ECO:0007669"/>
    <property type="project" value="TreeGrafter"/>
</dbReference>
<dbReference type="AlphaFoldDB" id="A0AA38PGI3"/>